<feature type="compositionally biased region" description="Basic and acidic residues" evidence="1">
    <location>
        <begin position="14"/>
        <end position="30"/>
    </location>
</feature>
<dbReference type="EMBL" id="SWKV01000002">
    <property type="protein sequence ID" value="KAF3047648.1"/>
    <property type="molecule type" value="Genomic_DNA"/>
</dbReference>
<dbReference type="AlphaFoldDB" id="A0A9P4X216"/>
<keyword evidence="3" id="KW-1185">Reference proteome</keyword>
<evidence type="ECO:0000313" key="3">
    <source>
        <dbReference type="Proteomes" id="UP000758155"/>
    </source>
</evidence>
<sequence>MNANDNNNNAAAGQKEDYLDKGLDAAEKKYGGSMGQDTQKNRAVNEKIMEPATCSKKPLARTSPISSPTRRLSLDVDSSTHPPSTCYEDAHPAPISPTSTSPRSHTFPLVNKKKHKNRVSIDSTNSAASHDSYATANEHNEEEEKDGILHKIATGMHKARPYVERLSGTYEPMPIKEPDRDTK</sequence>
<dbReference type="OrthoDB" id="3050608at2759"/>
<name>A0A9P4X216_9PLEO</name>
<comment type="caution">
    <text evidence="2">The sequence shown here is derived from an EMBL/GenBank/DDBJ whole genome shotgun (WGS) entry which is preliminary data.</text>
</comment>
<feature type="region of interest" description="Disordered" evidence="1">
    <location>
        <begin position="164"/>
        <end position="183"/>
    </location>
</feature>
<accession>A0A9P4X216</accession>
<proteinExistence type="predicted"/>
<evidence type="ECO:0000313" key="2">
    <source>
        <dbReference type="EMBL" id="KAF3047648.1"/>
    </source>
</evidence>
<reference evidence="2" key="1">
    <citation type="submission" date="2019-04" db="EMBL/GenBank/DDBJ databases">
        <title>Sequencing of skin fungus with MAO and IRED activity.</title>
        <authorList>
            <person name="Marsaioli A.J."/>
            <person name="Bonatto J.M.C."/>
            <person name="Reis Junior O."/>
        </authorList>
    </citation>
    <scope>NUCLEOTIDE SEQUENCE</scope>
    <source>
        <strain evidence="2">28M1</strain>
    </source>
</reference>
<feature type="compositionally biased region" description="Polar residues" evidence="1">
    <location>
        <begin position="120"/>
        <end position="137"/>
    </location>
</feature>
<feature type="region of interest" description="Disordered" evidence="1">
    <location>
        <begin position="1"/>
        <end position="146"/>
    </location>
</feature>
<evidence type="ECO:0000256" key="1">
    <source>
        <dbReference type="SAM" id="MobiDB-lite"/>
    </source>
</evidence>
<dbReference type="Proteomes" id="UP000758155">
    <property type="component" value="Unassembled WGS sequence"/>
</dbReference>
<feature type="compositionally biased region" description="Low complexity" evidence="1">
    <location>
        <begin position="1"/>
        <end position="12"/>
    </location>
</feature>
<gene>
    <name evidence="2" type="ORF">E8E12_011175</name>
</gene>
<feature type="compositionally biased region" description="Polar residues" evidence="1">
    <location>
        <begin position="63"/>
        <end position="83"/>
    </location>
</feature>
<feature type="compositionally biased region" description="Basic and acidic residues" evidence="1">
    <location>
        <begin position="174"/>
        <end position="183"/>
    </location>
</feature>
<organism evidence="2 3">
    <name type="scientific">Didymella heteroderae</name>
    <dbReference type="NCBI Taxonomy" id="1769908"/>
    <lineage>
        <taxon>Eukaryota</taxon>
        <taxon>Fungi</taxon>
        <taxon>Dikarya</taxon>
        <taxon>Ascomycota</taxon>
        <taxon>Pezizomycotina</taxon>
        <taxon>Dothideomycetes</taxon>
        <taxon>Pleosporomycetidae</taxon>
        <taxon>Pleosporales</taxon>
        <taxon>Pleosporineae</taxon>
        <taxon>Didymellaceae</taxon>
        <taxon>Didymella</taxon>
    </lineage>
</organism>
<feature type="compositionally biased region" description="Basic and acidic residues" evidence="1">
    <location>
        <begin position="39"/>
        <end position="49"/>
    </location>
</feature>
<protein>
    <submittedName>
        <fullName evidence="2">Uncharacterized protein</fullName>
    </submittedName>
</protein>